<dbReference type="Pfam" id="PF20539">
    <property type="entry name" value="DUF6754"/>
    <property type="match status" value="1"/>
</dbReference>
<protein>
    <recommendedName>
        <fullName evidence="2">DUF6754 domain-containing protein</fullName>
    </recommendedName>
</protein>
<evidence type="ECO:0000313" key="3">
    <source>
        <dbReference type="EMBL" id="BAJ62069.1"/>
    </source>
</evidence>
<dbReference type="HOGENOM" id="CLU_1052504_0_0_0"/>
<keyword evidence="1" id="KW-1133">Transmembrane helix</keyword>
<organism evidence="3 4">
    <name type="scientific">Anaerolinea thermophila (strain DSM 14523 / JCM 11388 / NBRC 100420 / UNI-1)</name>
    <dbReference type="NCBI Taxonomy" id="926569"/>
    <lineage>
        <taxon>Bacteria</taxon>
        <taxon>Bacillati</taxon>
        <taxon>Chloroflexota</taxon>
        <taxon>Anaerolineae</taxon>
        <taxon>Anaerolineales</taxon>
        <taxon>Anaerolineaceae</taxon>
        <taxon>Anaerolinea</taxon>
    </lineage>
</organism>
<gene>
    <name evidence="3" type="ordered locus">ANT_00350</name>
</gene>
<keyword evidence="1" id="KW-0472">Membrane</keyword>
<dbReference type="RefSeq" id="WP_013558467.1">
    <property type="nucleotide sequence ID" value="NC_014960.1"/>
</dbReference>
<reference evidence="3 4" key="1">
    <citation type="submission" date="2010-12" db="EMBL/GenBank/DDBJ databases">
        <title>Whole genome sequence of Anaerolinea thermophila UNI-1.</title>
        <authorList>
            <person name="Narita-Yamada S."/>
            <person name="Kishi E."/>
            <person name="Watanabe Y."/>
            <person name="Takasaki K."/>
            <person name="Ankai A."/>
            <person name="Oguchi A."/>
            <person name="Fukui S."/>
            <person name="Takahashi M."/>
            <person name="Yashiro I."/>
            <person name="Hosoyama A."/>
            <person name="Sekiguchi Y."/>
            <person name="Hanada S."/>
            <person name="Fujita N."/>
        </authorList>
    </citation>
    <scope>NUCLEOTIDE SEQUENCE [LARGE SCALE GENOMIC DNA]</scope>
    <source>
        <strain evidence="4">DSM 14523 / JCM 11388 / NBRC 100420 / UNI-1</strain>
    </source>
</reference>
<evidence type="ECO:0000256" key="1">
    <source>
        <dbReference type="SAM" id="Phobius"/>
    </source>
</evidence>
<feature type="domain" description="DUF6754" evidence="2">
    <location>
        <begin position="13"/>
        <end position="246"/>
    </location>
</feature>
<dbReference type="Proteomes" id="UP000008922">
    <property type="component" value="Chromosome"/>
</dbReference>
<dbReference type="EMBL" id="AP012029">
    <property type="protein sequence ID" value="BAJ62069.1"/>
    <property type="molecule type" value="Genomic_DNA"/>
</dbReference>
<keyword evidence="4" id="KW-1185">Reference proteome</keyword>
<proteinExistence type="predicted"/>
<dbReference type="eggNOG" id="ENOG502ZASA">
    <property type="taxonomic scope" value="Bacteria"/>
</dbReference>
<dbReference type="InterPro" id="IPR046642">
    <property type="entry name" value="DUF6754"/>
</dbReference>
<accession>E8MYC4</accession>
<dbReference type="STRING" id="926569.ANT_00350"/>
<sequence length="251" mass="26571">MIWLESILGLGLVLLAGALTLILSLPALRKRKVVLRTIPALQRARRALGLSVEDGSRIHLSIGKASIFSPTNASALVGLSTLERVAQLSLVSDRPPVATSGEGTLTVLSQDTLQAAYRIANVPEQYDPERGRLTGATPMSYTAAALPVIHQERISANLFVGNFGPEVGLMASASEHENAFSLGASDALDAQSVLYVTAEETLIGEELFAVPAYLQAGSIYQTSLRVQDILRWVVIGLMVLSAILGLAGVSL</sequence>
<evidence type="ECO:0000313" key="4">
    <source>
        <dbReference type="Proteomes" id="UP000008922"/>
    </source>
</evidence>
<name>E8MYC4_ANATU</name>
<evidence type="ECO:0000259" key="2">
    <source>
        <dbReference type="Pfam" id="PF20539"/>
    </source>
</evidence>
<dbReference type="OrthoDB" id="159630at2"/>
<feature type="transmembrane region" description="Helical" evidence="1">
    <location>
        <begin position="6"/>
        <end position="28"/>
    </location>
</feature>
<dbReference type="KEGG" id="atm:ANT_00350"/>
<keyword evidence="1" id="KW-0812">Transmembrane</keyword>
<dbReference type="InParanoid" id="E8MYC4"/>
<dbReference type="AlphaFoldDB" id="E8MYC4"/>
<feature type="transmembrane region" description="Helical" evidence="1">
    <location>
        <begin position="229"/>
        <end position="249"/>
    </location>
</feature>